<feature type="compositionally biased region" description="Basic and acidic residues" evidence="6">
    <location>
        <begin position="326"/>
        <end position="337"/>
    </location>
</feature>
<dbReference type="AlphaFoldDB" id="A0A5B0PYR0"/>
<dbReference type="Proteomes" id="UP000324748">
    <property type="component" value="Unassembled WGS sequence"/>
</dbReference>
<feature type="transmembrane region" description="Helical" evidence="7">
    <location>
        <begin position="154"/>
        <end position="178"/>
    </location>
</feature>
<evidence type="ECO:0000256" key="5">
    <source>
        <dbReference type="ARBA" id="ARBA00023136"/>
    </source>
</evidence>
<dbReference type="GO" id="GO:0005886">
    <property type="term" value="C:plasma membrane"/>
    <property type="evidence" value="ECO:0007669"/>
    <property type="project" value="TreeGrafter"/>
</dbReference>
<feature type="region of interest" description="Disordered" evidence="6">
    <location>
        <begin position="315"/>
        <end position="340"/>
    </location>
</feature>
<name>A0A5B0PYR0_PUCGR</name>
<evidence type="ECO:0000313" key="9">
    <source>
        <dbReference type="Proteomes" id="UP000324748"/>
    </source>
</evidence>
<evidence type="ECO:0000256" key="4">
    <source>
        <dbReference type="ARBA" id="ARBA00022989"/>
    </source>
</evidence>
<keyword evidence="2" id="KW-0813">Transport</keyword>
<dbReference type="PANTHER" id="PTHR19432:SF91">
    <property type="entry name" value="GENERAL ALPHA-GLUCOSIDE PERMEASE"/>
    <property type="match status" value="1"/>
</dbReference>
<evidence type="ECO:0000256" key="3">
    <source>
        <dbReference type="ARBA" id="ARBA00022692"/>
    </source>
</evidence>
<feature type="region of interest" description="Disordered" evidence="6">
    <location>
        <begin position="238"/>
        <end position="294"/>
    </location>
</feature>
<keyword evidence="5 7" id="KW-0472">Membrane</keyword>
<comment type="caution">
    <text evidence="8">The sequence shown here is derived from an EMBL/GenBank/DDBJ whole genome shotgun (WGS) entry which is preliminary data.</text>
</comment>
<keyword evidence="3 7" id="KW-0812">Transmembrane</keyword>
<feature type="region of interest" description="Disordered" evidence="6">
    <location>
        <begin position="695"/>
        <end position="715"/>
    </location>
</feature>
<dbReference type="EMBL" id="VSWC01000040">
    <property type="protein sequence ID" value="KAA1106033.1"/>
    <property type="molecule type" value="Genomic_DNA"/>
</dbReference>
<accession>A0A5B0PYR0</accession>
<evidence type="ECO:0000256" key="6">
    <source>
        <dbReference type="SAM" id="MobiDB-lite"/>
    </source>
</evidence>
<gene>
    <name evidence="8" type="ORF">PGT21_027268</name>
</gene>
<proteinExistence type="predicted"/>
<feature type="transmembrane region" description="Helical" evidence="7">
    <location>
        <begin position="45"/>
        <end position="67"/>
    </location>
</feature>
<dbReference type="GO" id="GO:0008506">
    <property type="term" value="F:sucrose:proton symporter activity"/>
    <property type="evidence" value="ECO:0007669"/>
    <property type="project" value="TreeGrafter"/>
</dbReference>
<dbReference type="OrthoDB" id="2502883at2759"/>
<sequence>MYTVPATNMNNSSLVSIIGSTCRKFWEAWRALEGTIVKPICWIQLWAWLGWFPVMFYSSTWVGEIWTRTNGDLSRMDDDDQEKATRIGTIGLLLQLLLSLLGWLFIPRFVSNFRRKHYQIANDYGKTLVDLWAGSQLCFGFLLLISPFCEHNLVLSILLIGACGIPWAITCWVPFTLLGEAILFKSELVIPVENNFRLLSDTEPVDSGDRSLSSTDDQLTIPLQPIKKDKALKDRPVLSSLDRSEEETDNGNSTNLINERERETVEEEQALIEEGRNYDDHANDDESGRREDEGSQLAGTVLGIHNVFIVLAGTYTSSSEGNPSDELVKKPARREEPLPTSRTHAWVLWDGGESLACRPARRSTLCRLACGPARQFSLACRRARQSAPGVRFGVRQGGWRAFINTPRFGLDLLGRENPPPGYYSDSEYWRIQGVGQQPADLTMIDCNTSYRLFSPRDSSKPQGSWSLVSSKRKFTISFPAVSTNLEQFREIVATASDEQFRGAGDLIRNAMQSGFPQTDWKISMSLPEADEFKKSAKYTVKDDATFNHWIATVVNNGNDRTQVALEVAMVNPGGLKKDAKLSVEVHKHNLRQAAAQRASSSTSGEPSNPSVVPNDFDAINVLMNEIYAAHPPNVKYQSKLPVYLHPTDTGRYIPLTAGTVQKWATALLNNESGVSLHSPPADLKFETLSSAKKRKLNNHSSNPSNHPASDSESGSVVDLGINLLDKYLEFIKIPPSDRDGISHILTENRATNPQLFRSKNITREVMKEWGLHDVFIAQLRDNVSKFENYKSPN</sequence>
<keyword evidence="9" id="KW-1185">Reference proteome</keyword>
<reference evidence="8 9" key="1">
    <citation type="submission" date="2019-05" db="EMBL/GenBank/DDBJ databases">
        <title>Emergence of the Ug99 lineage of the wheat stem rust pathogen through somatic hybridization.</title>
        <authorList>
            <person name="Li F."/>
            <person name="Upadhyaya N.M."/>
            <person name="Sperschneider J."/>
            <person name="Matny O."/>
            <person name="Nguyen-Phuc H."/>
            <person name="Mago R."/>
            <person name="Raley C."/>
            <person name="Miller M.E."/>
            <person name="Silverstein K.A.T."/>
            <person name="Henningsen E."/>
            <person name="Hirsch C.D."/>
            <person name="Visser B."/>
            <person name="Pretorius Z.A."/>
            <person name="Steffenson B.J."/>
            <person name="Schwessinger B."/>
            <person name="Dodds P.N."/>
            <person name="Figueroa M."/>
        </authorList>
    </citation>
    <scope>NUCLEOTIDE SEQUENCE [LARGE SCALE GENOMIC DNA]</scope>
    <source>
        <strain evidence="8">21-0</strain>
    </source>
</reference>
<feature type="compositionally biased region" description="Basic and acidic residues" evidence="6">
    <location>
        <begin position="273"/>
        <end position="293"/>
    </location>
</feature>
<organism evidence="8 9">
    <name type="scientific">Puccinia graminis f. sp. tritici</name>
    <dbReference type="NCBI Taxonomy" id="56615"/>
    <lineage>
        <taxon>Eukaryota</taxon>
        <taxon>Fungi</taxon>
        <taxon>Dikarya</taxon>
        <taxon>Basidiomycota</taxon>
        <taxon>Pucciniomycotina</taxon>
        <taxon>Pucciniomycetes</taxon>
        <taxon>Pucciniales</taxon>
        <taxon>Pucciniaceae</taxon>
        <taxon>Puccinia</taxon>
    </lineage>
</organism>
<dbReference type="PANTHER" id="PTHR19432">
    <property type="entry name" value="SUGAR TRANSPORTER"/>
    <property type="match status" value="1"/>
</dbReference>
<evidence type="ECO:0000313" key="8">
    <source>
        <dbReference type="EMBL" id="KAA1106033.1"/>
    </source>
</evidence>
<comment type="subcellular location">
    <subcellularLocation>
        <location evidence="1">Membrane</location>
        <topology evidence="1">Multi-pass membrane protein</topology>
    </subcellularLocation>
</comment>
<evidence type="ECO:0000256" key="2">
    <source>
        <dbReference type="ARBA" id="ARBA00022448"/>
    </source>
</evidence>
<feature type="compositionally biased region" description="Low complexity" evidence="6">
    <location>
        <begin position="698"/>
        <end position="708"/>
    </location>
</feature>
<evidence type="ECO:0000256" key="7">
    <source>
        <dbReference type="SAM" id="Phobius"/>
    </source>
</evidence>
<protein>
    <submittedName>
        <fullName evidence="8">Uncharacterized protein</fullName>
    </submittedName>
</protein>
<feature type="transmembrane region" description="Helical" evidence="7">
    <location>
        <begin position="87"/>
        <end position="106"/>
    </location>
</feature>
<evidence type="ECO:0000256" key="1">
    <source>
        <dbReference type="ARBA" id="ARBA00004141"/>
    </source>
</evidence>
<keyword evidence="4 7" id="KW-1133">Transmembrane helix</keyword>